<keyword evidence="3" id="KW-1185">Reference proteome</keyword>
<dbReference type="SUPFAM" id="SSF53474">
    <property type="entry name" value="alpha/beta-Hydrolases"/>
    <property type="match status" value="1"/>
</dbReference>
<proteinExistence type="predicted"/>
<dbReference type="InterPro" id="IPR029058">
    <property type="entry name" value="AB_hydrolase_fold"/>
</dbReference>
<gene>
    <name evidence="2" type="ORF">CQ13_22780</name>
</gene>
<dbReference type="PRINTS" id="PR00111">
    <property type="entry name" value="ABHYDROLASE"/>
</dbReference>
<dbReference type="RefSeq" id="WP_057843725.1">
    <property type="nucleotide sequence ID" value="NZ_LLYA01000124.1"/>
</dbReference>
<dbReference type="Proteomes" id="UP000052023">
    <property type="component" value="Unassembled WGS sequence"/>
</dbReference>
<feature type="domain" description="AB hydrolase-1" evidence="1">
    <location>
        <begin position="23"/>
        <end position="245"/>
    </location>
</feature>
<dbReference type="PANTHER" id="PTHR43433:SF5">
    <property type="entry name" value="AB HYDROLASE-1 DOMAIN-CONTAINING PROTEIN"/>
    <property type="match status" value="1"/>
</dbReference>
<reference evidence="2 3" key="1">
    <citation type="submission" date="2014-03" db="EMBL/GenBank/DDBJ databases">
        <title>Bradyrhizobium valentinum sp. nov., isolated from effective nodules of Lupinus mariae-josephae, a lupine endemic of basic-lime soils in Eastern Spain.</title>
        <authorList>
            <person name="Duran D."/>
            <person name="Rey L."/>
            <person name="Navarro A."/>
            <person name="Busquets A."/>
            <person name="Imperial J."/>
            <person name="Ruiz-Argueso T."/>
        </authorList>
    </citation>
    <scope>NUCLEOTIDE SEQUENCE [LARGE SCALE GENOMIC DNA]</scope>
    <source>
        <strain evidence="2 3">Ro19</strain>
    </source>
</reference>
<dbReference type="Pfam" id="PF00561">
    <property type="entry name" value="Abhydrolase_1"/>
    <property type="match status" value="1"/>
</dbReference>
<sequence>MPMINADGCLLNVSVEGRDGGPTLMLSNSLGSTMQMWEPQMKALTQVFRVIRYDRRGHGKSSVPRGPYSLERFGRDVLAILDDLNIARTHWCGLSMGGMVGQWLGANAPDRFGKIILSNTTCYYPDPTRWHERIKAVKEGGIAAVADTVIAGWLTADFREREPQITANMKAMMLATPVEGYIACCEALSTLDQRELLPKIKSPTLVIAGRHDMSTTVADAEFMRSRIPGASMTILDAAHISNVEQPHAFTDAAIGFLTQR</sequence>
<dbReference type="InterPro" id="IPR050471">
    <property type="entry name" value="AB_hydrolase"/>
</dbReference>
<dbReference type="NCBIfam" id="TIGR02427">
    <property type="entry name" value="protocat_pcaD"/>
    <property type="match status" value="1"/>
</dbReference>
<dbReference type="EMBL" id="LLYA01000124">
    <property type="protein sequence ID" value="KRR26624.1"/>
    <property type="molecule type" value="Genomic_DNA"/>
</dbReference>
<name>A0A0R3NA05_9BRAD</name>
<evidence type="ECO:0000259" key="1">
    <source>
        <dbReference type="Pfam" id="PF00561"/>
    </source>
</evidence>
<dbReference type="OrthoDB" id="9793083at2"/>
<comment type="caution">
    <text evidence="2">The sequence shown here is derived from an EMBL/GenBank/DDBJ whole genome shotgun (WGS) entry which is preliminary data.</text>
</comment>
<accession>A0A0R3NA05</accession>
<dbReference type="Gene3D" id="3.40.50.1820">
    <property type="entry name" value="alpha/beta hydrolase"/>
    <property type="match status" value="1"/>
</dbReference>
<evidence type="ECO:0000313" key="2">
    <source>
        <dbReference type="EMBL" id="KRR26624.1"/>
    </source>
</evidence>
<evidence type="ECO:0000313" key="3">
    <source>
        <dbReference type="Proteomes" id="UP000052023"/>
    </source>
</evidence>
<dbReference type="AlphaFoldDB" id="A0A0R3NA05"/>
<dbReference type="InterPro" id="IPR026968">
    <property type="entry name" value="PcaD/CatD"/>
</dbReference>
<dbReference type="InterPro" id="IPR000073">
    <property type="entry name" value="AB_hydrolase_1"/>
</dbReference>
<dbReference type="GO" id="GO:0047570">
    <property type="term" value="F:3-oxoadipate enol-lactonase activity"/>
    <property type="evidence" value="ECO:0007669"/>
    <property type="project" value="InterPro"/>
</dbReference>
<dbReference type="GO" id="GO:0042952">
    <property type="term" value="P:beta-ketoadipate pathway"/>
    <property type="evidence" value="ECO:0007669"/>
    <property type="project" value="InterPro"/>
</dbReference>
<organism evidence="2 3">
    <name type="scientific">Bradyrhizobium retamae</name>
    <dbReference type="NCBI Taxonomy" id="1300035"/>
    <lineage>
        <taxon>Bacteria</taxon>
        <taxon>Pseudomonadati</taxon>
        <taxon>Pseudomonadota</taxon>
        <taxon>Alphaproteobacteria</taxon>
        <taxon>Hyphomicrobiales</taxon>
        <taxon>Nitrobacteraceae</taxon>
        <taxon>Bradyrhizobium</taxon>
    </lineage>
</organism>
<protein>
    <submittedName>
        <fullName evidence="2">3-oxoadipate enol-lactonase</fullName>
    </submittedName>
</protein>
<dbReference type="PANTHER" id="PTHR43433">
    <property type="entry name" value="HYDROLASE, ALPHA/BETA FOLD FAMILY PROTEIN"/>
    <property type="match status" value="1"/>
</dbReference>